<dbReference type="Proteomes" id="UP000033710">
    <property type="component" value="Unassembled WGS sequence"/>
</dbReference>
<dbReference type="AlphaFoldDB" id="A0A0F2MBC0"/>
<dbReference type="GeneID" id="27672157"/>
<sequence>MKHKAFAGTGLSSDSDSDRHIQSVCDSKPAGVLELYVRFCQTGDKPESTTPRSQGSGKASGENTDKWPLVLRLRLATYLPQNTTPSPGMTSP</sequence>
<evidence type="ECO:0000313" key="2">
    <source>
        <dbReference type="EMBL" id="KJR86125.1"/>
    </source>
</evidence>
<organism evidence="2 3">
    <name type="scientific">Sporothrix schenckii 1099-18</name>
    <dbReference type="NCBI Taxonomy" id="1397361"/>
    <lineage>
        <taxon>Eukaryota</taxon>
        <taxon>Fungi</taxon>
        <taxon>Dikarya</taxon>
        <taxon>Ascomycota</taxon>
        <taxon>Pezizomycotina</taxon>
        <taxon>Sordariomycetes</taxon>
        <taxon>Sordariomycetidae</taxon>
        <taxon>Ophiostomatales</taxon>
        <taxon>Ophiostomataceae</taxon>
        <taxon>Sporothrix</taxon>
    </lineage>
</organism>
<proteinExistence type="predicted"/>
<dbReference type="VEuPathDB" id="FungiDB:SPSK_10486"/>
<evidence type="ECO:0000313" key="3">
    <source>
        <dbReference type="Proteomes" id="UP000033710"/>
    </source>
</evidence>
<comment type="caution">
    <text evidence="2">The sequence shown here is derived from an EMBL/GenBank/DDBJ whole genome shotgun (WGS) entry which is preliminary data.</text>
</comment>
<accession>A0A0F2MBC0</accession>
<feature type="compositionally biased region" description="Polar residues" evidence="1">
    <location>
        <begin position="48"/>
        <end position="57"/>
    </location>
</feature>
<name>A0A0F2MBC0_SPOSC</name>
<dbReference type="RefSeq" id="XP_016588801.1">
    <property type="nucleotide sequence ID" value="XM_016736880.1"/>
</dbReference>
<reference evidence="2 3" key="1">
    <citation type="journal article" date="2014" name="BMC Genomics">
        <title>Comparative genomics of the major fungal agents of human and animal Sporotrichosis: Sporothrix schenckii and Sporothrix brasiliensis.</title>
        <authorList>
            <person name="Teixeira M.M."/>
            <person name="de Almeida L.G."/>
            <person name="Kubitschek-Barreira P."/>
            <person name="Alves F.L."/>
            <person name="Kioshima E.S."/>
            <person name="Abadio A.K."/>
            <person name="Fernandes L."/>
            <person name="Derengowski L.S."/>
            <person name="Ferreira K.S."/>
            <person name="Souza R.C."/>
            <person name="Ruiz J.C."/>
            <person name="de Andrade N.C."/>
            <person name="Paes H.C."/>
            <person name="Nicola A.M."/>
            <person name="Albuquerque P."/>
            <person name="Gerber A.L."/>
            <person name="Martins V.P."/>
            <person name="Peconick L.D."/>
            <person name="Neto A.V."/>
            <person name="Chaucanez C.B."/>
            <person name="Silva P.A."/>
            <person name="Cunha O.L."/>
            <person name="de Oliveira F.F."/>
            <person name="dos Santos T.C."/>
            <person name="Barros A.L."/>
            <person name="Soares M.A."/>
            <person name="de Oliveira L.M."/>
            <person name="Marini M.M."/>
            <person name="Villalobos-Duno H."/>
            <person name="Cunha M.M."/>
            <person name="de Hoog S."/>
            <person name="da Silveira J.F."/>
            <person name="Henrissat B."/>
            <person name="Nino-Vega G.A."/>
            <person name="Cisalpino P.S."/>
            <person name="Mora-Montes H.M."/>
            <person name="Almeida S.R."/>
            <person name="Stajich J.E."/>
            <person name="Lopes-Bezerra L.M."/>
            <person name="Vasconcelos A.T."/>
            <person name="Felipe M.S."/>
        </authorList>
    </citation>
    <scope>NUCLEOTIDE SEQUENCE [LARGE SCALE GENOMIC DNA]</scope>
    <source>
        <strain evidence="2 3">1099-18</strain>
    </source>
</reference>
<feature type="region of interest" description="Disordered" evidence="1">
    <location>
        <begin position="41"/>
        <end position="66"/>
    </location>
</feature>
<dbReference type="EMBL" id="AXCR01000006">
    <property type="protein sequence ID" value="KJR86125.1"/>
    <property type="molecule type" value="Genomic_DNA"/>
</dbReference>
<feature type="region of interest" description="Disordered" evidence="1">
    <location>
        <begin position="1"/>
        <end position="22"/>
    </location>
</feature>
<evidence type="ECO:0000256" key="1">
    <source>
        <dbReference type="SAM" id="MobiDB-lite"/>
    </source>
</evidence>
<protein>
    <submittedName>
        <fullName evidence="2">Uncharacterized protein</fullName>
    </submittedName>
</protein>
<gene>
    <name evidence="2" type="ORF">SPSK_10486</name>
</gene>
<dbReference type="KEGG" id="ssck:SPSK_10486"/>
<reference evidence="2 3" key="2">
    <citation type="journal article" date="2015" name="Eukaryot. Cell">
        <title>Asexual propagation of a virulent clone complex in a human and feline outbreak of sporotrichosis.</title>
        <authorList>
            <person name="Teixeira Mde M."/>
            <person name="Rodrigues A.M."/>
            <person name="Tsui C.K."/>
            <person name="de Almeida L.G."/>
            <person name="Van Diepeningen A.D."/>
            <person name="van den Ende B.G."/>
            <person name="Fernandes G.F."/>
            <person name="Kano R."/>
            <person name="Hamelin R.C."/>
            <person name="Lopes-Bezerra L.M."/>
            <person name="Vasconcelos A.T."/>
            <person name="de Hoog S."/>
            <person name="de Camargo Z.P."/>
            <person name="Felipe M.S."/>
        </authorList>
    </citation>
    <scope>NUCLEOTIDE SEQUENCE [LARGE SCALE GENOMIC DNA]</scope>
    <source>
        <strain evidence="2 3">1099-18</strain>
    </source>
</reference>